<name>A0A2T8F6E4_9ACTN</name>
<dbReference type="Proteomes" id="UP000246018">
    <property type="component" value="Unassembled WGS sequence"/>
</dbReference>
<feature type="transmembrane region" description="Helical" evidence="1">
    <location>
        <begin position="21"/>
        <end position="41"/>
    </location>
</feature>
<comment type="caution">
    <text evidence="2">The sequence shown here is derived from an EMBL/GenBank/DDBJ whole genome shotgun (WGS) entry which is preliminary data.</text>
</comment>
<gene>
    <name evidence="2" type="ORF">DDE18_19305</name>
</gene>
<keyword evidence="1" id="KW-1133">Transmembrane helix</keyword>
<protein>
    <recommendedName>
        <fullName evidence="4">DUF3311 domain-containing protein</fullName>
    </recommendedName>
</protein>
<evidence type="ECO:0000313" key="3">
    <source>
        <dbReference type="Proteomes" id="UP000246018"/>
    </source>
</evidence>
<keyword evidence="1" id="KW-0472">Membrane</keyword>
<proteinExistence type="predicted"/>
<evidence type="ECO:0000256" key="1">
    <source>
        <dbReference type="SAM" id="Phobius"/>
    </source>
</evidence>
<dbReference type="Pfam" id="PF11755">
    <property type="entry name" value="DUF3311"/>
    <property type="match status" value="1"/>
</dbReference>
<organism evidence="2 3">
    <name type="scientific">Nocardioides gansuensis</name>
    <dbReference type="NCBI Taxonomy" id="2138300"/>
    <lineage>
        <taxon>Bacteria</taxon>
        <taxon>Bacillati</taxon>
        <taxon>Actinomycetota</taxon>
        <taxon>Actinomycetes</taxon>
        <taxon>Propionibacteriales</taxon>
        <taxon>Nocardioidaceae</taxon>
        <taxon>Nocardioides</taxon>
    </lineage>
</organism>
<reference evidence="2 3" key="1">
    <citation type="submission" date="2018-04" db="EMBL/GenBank/DDBJ databases">
        <title>Genome of Nocardioides gansuensis WSJ-1.</title>
        <authorList>
            <person name="Wu S."/>
            <person name="Wang G."/>
        </authorList>
    </citation>
    <scope>NUCLEOTIDE SEQUENCE [LARGE SCALE GENOMIC DNA]</scope>
    <source>
        <strain evidence="2 3">WSJ-1</strain>
    </source>
</reference>
<dbReference type="RefSeq" id="WP_116573900.1">
    <property type="nucleotide sequence ID" value="NZ_QDGZ01000009.1"/>
</dbReference>
<keyword evidence="3" id="KW-1185">Reference proteome</keyword>
<evidence type="ECO:0000313" key="2">
    <source>
        <dbReference type="EMBL" id="PVG81284.1"/>
    </source>
</evidence>
<dbReference type="OrthoDB" id="123261at2"/>
<dbReference type="EMBL" id="QDGZ01000009">
    <property type="protein sequence ID" value="PVG81284.1"/>
    <property type="molecule type" value="Genomic_DNA"/>
</dbReference>
<feature type="transmembrane region" description="Helical" evidence="1">
    <location>
        <begin position="53"/>
        <end position="75"/>
    </location>
</feature>
<dbReference type="InterPro" id="IPR021741">
    <property type="entry name" value="DUF3311"/>
</dbReference>
<evidence type="ECO:0008006" key="4">
    <source>
        <dbReference type="Google" id="ProtNLM"/>
    </source>
</evidence>
<dbReference type="AlphaFoldDB" id="A0A2T8F6E4"/>
<sequence>MDPEPQLEQGTTGEGRRHRRALLTLVLLLIPVVAALAVPVYSRATPRLAGVHFFYWFQAGCVLLAAVCLGTALVLSGDGERPGREEARW</sequence>
<keyword evidence="1" id="KW-0812">Transmembrane</keyword>
<accession>A0A2T8F6E4</accession>